<protein>
    <submittedName>
        <fullName evidence="1">Uncharacterized protein</fullName>
    </submittedName>
</protein>
<accession>A0ABQ3XU31</accession>
<comment type="caution">
    <text evidence="1">The sequence shown here is derived from an EMBL/GenBank/DDBJ whole genome shotgun (WGS) entry which is preliminary data.</text>
</comment>
<name>A0ABQ3XU31_9ACTN</name>
<proteinExistence type="predicted"/>
<organism evidence="1 2">
    <name type="scientific">Actinoplanes couchii</name>
    <dbReference type="NCBI Taxonomy" id="403638"/>
    <lineage>
        <taxon>Bacteria</taxon>
        <taxon>Bacillati</taxon>
        <taxon>Actinomycetota</taxon>
        <taxon>Actinomycetes</taxon>
        <taxon>Micromonosporales</taxon>
        <taxon>Micromonosporaceae</taxon>
        <taxon>Actinoplanes</taxon>
    </lineage>
</organism>
<dbReference type="Proteomes" id="UP000612282">
    <property type="component" value="Unassembled WGS sequence"/>
</dbReference>
<reference evidence="1 2" key="1">
    <citation type="submission" date="2021-01" db="EMBL/GenBank/DDBJ databases">
        <title>Whole genome shotgun sequence of Actinoplanes couchii NBRC 106145.</title>
        <authorList>
            <person name="Komaki H."/>
            <person name="Tamura T."/>
        </authorList>
    </citation>
    <scope>NUCLEOTIDE SEQUENCE [LARGE SCALE GENOMIC DNA]</scope>
    <source>
        <strain evidence="1 2">NBRC 106145</strain>
    </source>
</reference>
<evidence type="ECO:0000313" key="2">
    <source>
        <dbReference type="Proteomes" id="UP000612282"/>
    </source>
</evidence>
<gene>
    <name evidence="1" type="ORF">Aco03nite_103740</name>
</gene>
<keyword evidence="2" id="KW-1185">Reference proteome</keyword>
<sequence length="83" mass="8939">MDGDVWIDRSPDGGANWVKSEVRSVPSSQGSTYTSAYSTSGFNAVRACGIYTRQTLSSEKSLKTGYSGLPETSDVYCTSWVTP</sequence>
<dbReference type="EMBL" id="BOMG01000151">
    <property type="protein sequence ID" value="GID61970.1"/>
    <property type="molecule type" value="Genomic_DNA"/>
</dbReference>
<evidence type="ECO:0000313" key="1">
    <source>
        <dbReference type="EMBL" id="GID61970.1"/>
    </source>
</evidence>